<keyword evidence="3" id="KW-1185">Reference proteome</keyword>
<dbReference type="AlphaFoldDB" id="A0AAD7ACD3"/>
<proteinExistence type="predicted"/>
<gene>
    <name evidence="2" type="ORF">DFH08DRAFT_955660</name>
</gene>
<protein>
    <submittedName>
        <fullName evidence="2">Uncharacterized protein</fullName>
    </submittedName>
</protein>
<accession>A0AAD7ACD3</accession>
<evidence type="ECO:0000313" key="2">
    <source>
        <dbReference type="EMBL" id="KAJ7354264.1"/>
    </source>
</evidence>
<organism evidence="2 3">
    <name type="scientific">Mycena albidolilacea</name>
    <dbReference type="NCBI Taxonomy" id="1033008"/>
    <lineage>
        <taxon>Eukaryota</taxon>
        <taxon>Fungi</taxon>
        <taxon>Dikarya</taxon>
        <taxon>Basidiomycota</taxon>
        <taxon>Agaricomycotina</taxon>
        <taxon>Agaricomycetes</taxon>
        <taxon>Agaricomycetidae</taxon>
        <taxon>Agaricales</taxon>
        <taxon>Marasmiineae</taxon>
        <taxon>Mycenaceae</taxon>
        <taxon>Mycena</taxon>
    </lineage>
</organism>
<dbReference type="Proteomes" id="UP001218218">
    <property type="component" value="Unassembled WGS sequence"/>
</dbReference>
<comment type="caution">
    <text evidence="2">The sequence shown here is derived from an EMBL/GenBank/DDBJ whole genome shotgun (WGS) entry which is preliminary data.</text>
</comment>
<name>A0AAD7ACD3_9AGAR</name>
<evidence type="ECO:0000313" key="3">
    <source>
        <dbReference type="Proteomes" id="UP001218218"/>
    </source>
</evidence>
<dbReference type="EMBL" id="JARIHO010000010">
    <property type="protein sequence ID" value="KAJ7354264.1"/>
    <property type="molecule type" value="Genomic_DNA"/>
</dbReference>
<evidence type="ECO:0000256" key="1">
    <source>
        <dbReference type="SAM" id="MobiDB-lite"/>
    </source>
</evidence>
<reference evidence="2" key="1">
    <citation type="submission" date="2023-03" db="EMBL/GenBank/DDBJ databases">
        <title>Massive genome expansion in bonnet fungi (Mycena s.s.) driven by repeated elements and novel gene families across ecological guilds.</title>
        <authorList>
            <consortium name="Lawrence Berkeley National Laboratory"/>
            <person name="Harder C.B."/>
            <person name="Miyauchi S."/>
            <person name="Viragh M."/>
            <person name="Kuo A."/>
            <person name="Thoen E."/>
            <person name="Andreopoulos B."/>
            <person name="Lu D."/>
            <person name="Skrede I."/>
            <person name="Drula E."/>
            <person name="Henrissat B."/>
            <person name="Morin E."/>
            <person name="Kohler A."/>
            <person name="Barry K."/>
            <person name="LaButti K."/>
            <person name="Morin E."/>
            <person name="Salamov A."/>
            <person name="Lipzen A."/>
            <person name="Mereny Z."/>
            <person name="Hegedus B."/>
            <person name="Baldrian P."/>
            <person name="Stursova M."/>
            <person name="Weitz H."/>
            <person name="Taylor A."/>
            <person name="Grigoriev I.V."/>
            <person name="Nagy L.G."/>
            <person name="Martin F."/>
            <person name="Kauserud H."/>
        </authorList>
    </citation>
    <scope>NUCLEOTIDE SEQUENCE</scope>
    <source>
        <strain evidence="2">CBHHK002</strain>
    </source>
</reference>
<feature type="region of interest" description="Disordered" evidence="1">
    <location>
        <begin position="165"/>
        <end position="207"/>
    </location>
</feature>
<sequence>MSAEEDNESPNENKMVHAFCGVVIFYIDKEWVLREHVLNLIPLDGDHSGRLVGKLIFQRLKKDNIAGSLLTSAADHASSNGPLNWTVARKCAALYPEMASMRNIQIGCGGHCTNLVAQKITGTLGISPKPEEIDLYNEAHKSPLVYDSAVDSLVIQEMELMAKEAKSESKNASGDSDTDSDIEEVGSGGSSSEDASNSEYEEDVGSDDDWVEAHLAWKKVKGAKKKKALKIFTPVDKASHLRHPVYSNSSPVYRFTQSQSTFYALKSSGKPPGD</sequence>